<organism evidence="2 3">
    <name type="scientific">Raoultella lignicola</name>
    <dbReference type="NCBI Taxonomy" id="3040939"/>
    <lineage>
        <taxon>Bacteria</taxon>
        <taxon>Pseudomonadati</taxon>
        <taxon>Pseudomonadota</taxon>
        <taxon>Gammaproteobacteria</taxon>
        <taxon>Enterobacterales</taxon>
        <taxon>Enterobacteriaceae</taxon>
        <taxon>Klebsiella/Raoultella group</taxon>
        <taxon>Raoultella</taxon>
    </lineage>
</organism>
<evidence type="ECO:0000259" key="1">
    <source>
        <dbReference type="PROSITE" id="PS51186"/>
    </source>
</evidence>
<proteinExistence type="predicted"/>
<protein>
    <submittedName>
        <fullName evidence="2">GNAT family N-acetyltransferase</fullName>
    </submittedName>
</protein>
<accession>A0ABU9F819</accession>
<comment type="caution">
    <text evidence="2">The sequence shown here is derived from an EMBL/GenBank/DDBJ whole genome shotgun (WGS) entry which is preliminary data.</text>
</comment>
<feature type="domain" description="N-acetyltransferase" evidence="1">
    <location>
        <begin position="5"/>
        <end position="152"/>
    </location>
</feature>
<dbReference type="RefSeq" id="WP_123757887.1">
    <property type="nucleotide sequence ID" value="NZ_JARXNK020000102.1"/>
</dbReference>
<dbReference type="PROSITE" id="PS51186">
    <property type="entry name" value="GNAT"/>
    <property type="match status" value="1"/>
</dbReference>
<gene>
    <name evidence="2" type="ORF">QFI96_010195</name>
</gene>
<dbReference type="SUPFAM" id="SSF55729">
    <property type="entry name" value="Acyl-CoA N-acyltransferases (Nat)"/>
    <property type="match status" value="1"/>
</dbReference>
<dbReference type="InterPro" id="IPR000182">
    <property type="entry name" value="GNAT_dom"/>
</dbReference>
<dbReference type="CDD" id="cd04301">
    <property type="entry name" value="NAT_SF"/>
    <property type="match status" value="1"/>
</dbReference>
<keyword evidence="3" id="KW-1185">Reference proteome</keyword>
<name>A0ABU9F819_9ENTR</name>
<dbReference type="InterPro" id="IPR016181">
    <property type="entry name" value="Acyl_CoA_acyltransferase"/>
</dbReference>
<dbReference type="Gene3D" id="3.40.630.30">
    <property type="match status" value="1"/>
</dbReference>
<evidence type="ECO:0000313" key="3">
    <source>
        <dbReference type="Proteomes" id="UP001312893"/>
    </source>
</evidence>
<reference evidence="2 3" key="1">
    <citation type="submission" date="2024-04" db="EMBL/GenBank/DDBJ databases">
        <title>Two novel Raoultella species associated with bleeding cankers of broadleaf hosts, Raoultella scottia sp. nov. and Raoultella lignicola sp. nov.</title>
        <authorList>
            <person name="Brady C.L."/>
        </authorList>
    </citation>
    <scope>NUCLEOTIDE SEQUENCE [LARGE SCALE GENOMIC DNA]</scope>
    <source>
        <strain evidence="2 3">TW_WC1a.1</strain>
    </source>
</reference>
<evidence type="ECO:0000313" key="2">
    <source>
        <dbReference type="EMBL" id="MEL0552068.1"/>
    </source>
</evidence>
<dbReference type="Proteomes" id="UP001312893">
    <property type="component" value="Unassembled WGS sequence"/>
</dbReference>
<dbReference type="Pfam" id="PF00583">
    <property type="entry name" value="Acetyltransf_1"/>
    <property type="match status" value="1"/>
</dbReference>
<sequence length="180" mass="20582">MLISRHITATDSPHFPAVDALYARAFPWHEQREPAARQQALCDPHYALEAWFDGDVFIGLSGCWQFAGYCYIEHLAIDATLRSRGYGKRLLADILKRAPLTILEIDPLTTEIARRRLRFYETMGFHANRWPHCHPTYHAGLADHELLVLSYPQAIDAGQYQRFAQDLHQQVMAGVGIQKP</sequence>
<dbReference type="EMBL" id="JARXNK020000102">
    <property type="protein sequence ID" value="MEL0552068.1"/>
    <property type="molecule type" value="Genomic_DNA"/>
</dbReference>